<feature type="transmembrane region" description="Helical" evidence="2">
    <location>
        <begin position="162"/>
        <end position="186"/>
    </location>
</feature>
<dbReference type="SUPFAM" id="SSF51445">
    <property type="entry name" value="(Trans)glycosidases"/>
    <property type="match status" value="2"/>
</dbReference>
<evidence type="ECO:0000313" key="4">
    <source>
        <dbReference type="Proteomes" id="UP000694421"/>
    </source>
</evidence>
<dbReference type="InterPro" id="IPR001360">
    <property type="entry name" value="Glyco_hydro_1"/>
</dbReference>
<keyword evidence="2" id="KW-0472">Membrane</keyword>
<reference evidence="3" key="1">
    <citation type="submission" date="2025-08" db="UniProtKB">
        <authorList>
            <consortium name="Ensembl"/>
        </authorList>
    </citation>
    <scope>IDENTIFICATION</scope>
</reference>
<protein>
    <recommendedName>
        <fullName evidence="5">Beta-glucosidase</fullName>
    </recommendedName>
</protein>
<evidence type="ECO:0000313" key="3">
    <source>
        <dbReference type="Ensembl" id="ENSSMRP00000018597.1"/>
    </source>
</evidence>
<dbReference type="GO" id="GO:0005975">
    <property type="term" value="P:carbohydrate metabolic process"/>
    <property type="evidence" value="ECO:0007669"/>
    <property type="project" value="InterPro"/>
</dbReference>
<keyword evidence="2" id="KW-0812">Transmembrane</keyword>
<dbReference type="PANTHER" id="PTHR10353">
    <property type="entry name" value="GLYCOSYL HYDROLASE"/>
    <property type="match status" value="1"/>
</dbReference>
<evidence type="ECO:0008006" key="5">
    <source>
        <dbReference type="Google" id="ProtNLM"/>
    </source>
</evidence>
<dbReference type="InterPro" id="IPR017853">
    <property type="entry name" value="GH"/>
</dbReference>
<proteinExistence type="inferred from homology"/>
<evidence type="ECO:0000256" key="2">
    <source>
        <dbReference type="SAM" id="Phobius"/>
    </source>
</evidence>
<dbReference type="GeneTree" id="ENSGT00940000166747"/>
<dbReference type="AlphaFoldDB" id="A0A8D0C6R5"/>
<organism evidence="3 4">
    <name type="scientific">Salvator merianae</name>
    <name type="common">Argentine black and white tegu</name>
    <name type="synonym">Tupinambis merianae</name>
    <dbReference type="NCBI Taxonomy" id="96440"/>
    <lineage>
        <taxon>Eukaryota</taxon>
        <taxon>Metazoa</taxon>
        <taxon>Chordata</taxon>
        <taxon>Craniata</taxon>
        <taxon>Vertebrata</taxon>
        <taxon>Euteleostomi</taxon>
        <taxon>Lepidosauria</taxon>
        <taxon>Squamata</taxon>
        <taxon>Bifurcata</taxon>
        <taxon>Unidentata</taxon>
        <taxon>Episquamata</taxon>
        <taxon>Laterata</taxon>
        <taxon>Teiioidea</taxon>
        <taxon>Teiidae</taxon>
        <taxon>Salvator</taxon>
    </lineage>
</organism>
<dbReference type="PANTHER" id="PTHR10353:SF68">
    <property type="entry name" value="BETA-KLOTHO"/>
    <property type="match status" value="1"/>
</dbReference>
<dbReference type="GO" id="GO:0004553">
    <property type="term" value="F:hydrolase activity, hydrolyzing O-glycosyl compounds"/>
    <property type="evidence" value="ECO:0007669"/>
    <property type="project" value="InterPro"/>
</dbReference>
<comment type="similarity">
    <text evidence="1">Belongs to the glycosyl hydrolase 1 family.</text>
</comment>
<evidence type="ECO:0000256" key="1">
    <source>
        <dbReference type="RuleBase" id="RU003690"/>
    </source>
</evidence>
<dbReference type="Proteomes" id="UP000694421">
    <property type="component" value="Unplaced"/>
</dbReference>
<dbReference type="Ensembl" id="ENSSMRT00000021786.1">
    <property type="protein sequence ID" value="ENSSMRP00000018597.1"/>
    <property type="gene ID" value="ENSSMRG00000014463.1"/>
</dbReference>
<dbReference type="Pfam" id="PF00232">
    <property type="entry name" value="Glyco_hydro_1"/>
    <property type="match status" value="2"/>
</dbReference>
<sequence>MRDSFLHGIFPTGFLWGTSTGSFNVEGAWAADGKGESIWDRFGHQGHAHLNQTADVASDSYHKIPYDVYLLRGLQPNIYKFSISWPRLFPNGNNNSLNPQAAKLDAVDVQSYIARSLMDGFEGTAGYSQRFGLHHVNFEDANRLLREQSHLKAFNKIPQRCSFLLCLITAFTLHPEITYLFLYIWIFQNKAYVF</sequence>
<dbReference type="InterPro" id="IPR033132">
    <property type="entry name" value="GH_1_N_CS"/>
</dbReference>
<reference evidence="3" key="2">
    <citation type="submission" date="2025-09" db="UniProtKB">
        <authorList>
            <consortium name="Ensembl"/>
        </authorList>
    </citation>
    <scope>IDENTIFICATION</scope>
</reference>
<dbReference type="Gene3D" id="3.20.20.80">
    <property type="entry name" value="Glycosidases"/>
    <property type="match status" value="2"/>
</dbReference>
<keyword evidence="2" id="KW-1133">Transmembrane helix</keyword>
<keyword evidence="4" id="KW-1185">Reference proteome</keyword>
<name>A0A8D0C6R5_SALMN</name>
<accession>A0A8D0C6R5</accession>
<dbReference type="PROSITE" id="PS00653">
    <property type="entry name" value="GLYCOSYL_HYDROL_F1_2"/>
    <property type="match status" value="1"/>
</dbReference>